<dbReference type="STRING" id="357278.IV61_GL000012"/>
<dbReference type="PANTHER" id="PTHR10357">
    <property type="entry name" value="ALPHA-AMYLASE FAMILY MEMBER"/>
    <property type="match status" value="1"/>
</dbReference>
<dbReference type="Pfam" id="PF00128">
    <property type="entry name" value="Alpha-amylase"/>
    <property type="match status" value="1"/>
</dbReference>
<keyword evidence="3" id="KW-0326">Glycosidase</keyword>
<dbReference type="FunFam" id="3.90.400.10:FF:000002">
    <property type="entry name" value="Sucrose isomerase"/>
    <property type="match status" value="1"/>
</dbReference>
<dbReference type="PATRIC" id="fig|1267003.4.peg.1343"/>
<dbReference type="SUPFAM" id="SSF51445">
    <property type="entry name" value="(Trans)glycosidases"/>
    <property type="match status" value="1"/>
</dbReference>
<accession>A0A0R1GQ85</accession>
<dbReference type="RefSeq" id="WP_020089968.1">
    <property type="nucleotide sequence ID" value="NZ_AZCZ01000031.1"/>
</dbReference>
<dbReference type="Proteomes" id="UP000051176">
    <property type="component" value="Unassembled WGS sequence"/>
</dbReference>
<evidence type="ECO:0000256" key="1">
    <source>
        <dbReference type="ARBA" id="ARBA00008061"/>
    </source>
</evidence>
<dbReference type="SUPFAM" id="SSF51011">
    <property type="entry name" value="Glycosyl hydrolase domain"/>
    <property type="match status" value="1"/>
</dbReference>
<dbReference type="GO" id="GO:0009313">
    <property type="term" value="P:oligosaccharide catabolic process"/>
    <property type="evidence" value="ECO:0007669"/>
    <property type="project" value="TreeGrafter"/>
</dbReference>
<dbReference type="InterPro" id="IPR013780">
    <property type="entry name" value="Glyco_hydro_b"/>
</dbReference>
<dbReference type="EMBL" id="AZCZ01000031">
    <property type="protein sequence ID" value="KRK35913.1"/>
    <property type="molecule type" value="Genomic_DNA"/>
</dbReference>
<dbReference type="InterPro" id="IPR017853">
    <property type="entry name" value="GH"/>
</dbReference>
<proteinExistence type="inferred from homology"/>
<gene>
    <name evidence="5" type="ORF">FD07_GL001265</name>
</gene>
<comment type="similarity">
    <text evidence="1">Belongs to the glycosyl hydrolase 13 family.</text>
</comment>
<name>A0A0R1GQ85_9LACO</name>
<dbReference type="Gene3D" id="2.60.40.1180">
    <property type="entry name" value="Golgi alpha-mannosidase II"/>
    <property type="match status" value="1"/>
</dbReference>
<keyword evidence="2 5" id="KW-0378">Hydrolase</keyword>
<dbReference type="GO" id="GO:0004556">
    <property type="term" value="F:alpha-amylase activity"/>
    <property type="evidence" value="ECO:0007669"/>
    <property type="project" value="TreeGrafter"/>
</dbReference>
<dbReference type="NCBIfam" id="NF008183">
    <property type="entry name" value="PRK10933.1"/>
    <property type="match status" value="1"/>
</dbReference>
<reference evidence="5 6" key="1">
    <citation type="journal article" date="2015" name="Genome Announc.">
        <title>Expanding the biotechnology potential of lactobacilli through comparative genomics of 213 strains and associated genera.</title>
        <authorList>
            <person name="Sun Z."/>
            <person name="Harris H.M."/>
            <person name="McCann A."/>
            <person name="Guo C."/>
            <person name="Argimon S."/>
            <person name="Zhang W."/>
            <person name="Yang X."/>
            <person name="Jeffery I.B."/>
            <person name="Cooney J.C."/>
            <person name="Kagawa T.F."/>
            <person name="Liu W."/>
            <person name="Song Y."/>
            <person name="Salvetti E."/>
            <person name="Wrobel A."/>
            <person name="Rasinkangas P."/>
            <person name="Parkhill J."/>
            <person name="Rea M.C."/>
            <person name="O'Sullivan O."/>
            <person name="Ritari J."/>
            <person name="Douillard F.P."/>
            <person name="Paul Ross R."/>
            <person name="Yang R."/>
            <person name="Briner A.E."/>
            <person name="Felis G.E."/>
            <person name="de Vos W.M."/>
            <person name="Barrangou R."/>
            <person name="Klaenhammer T.R."/>
            <person name="Caufield P.W."/>
            <person name="Cui Y."/>
            <person name="Zhang H."/>
            <person name="O'Toole P.W."/>
        </authorList>
    </citation>
    <scope>NUCLEOTIDE SEQUENCE [LARGE SCALE GENOMIC DNA]</scope>
    <source>
        <strain evidence="5 6">ATCC 53295</strain>
    </source>
</reference>
<dbReference type="SMART" id="SM00642">
    <property type="entry name" value="Aamy"/>
    <property type="match status" value="1"/>
</dbReference>
<organism evidence="5 6">
    <name type="scientific">Levilactobacillus parabrevis ATCC 53295</name>
    <dbReference type="NCBI Taxonomy" id="1267003"/>
    <lineage>
        <taxon>Bacteria</taxon>
        <taxon>Bacillati</taxon>
        <taxon>Bacillota</taxon>
        <taxon>Bacilli</taxon>
        <taxon>Lactobacillales</taxon>
        <taxon>Lactobacillaceae</taxon>
        <taxon>Levilactobacillus</taxon>
    </lineage>
</organism>
<dbReference type="InterPro" id="IPR006047">
    <property type="entry name" value="GH13_cat_dom"/>
</dbReference>
<sequence length="558" mass="64354">MATTQWWKNAVVYQVYPRSFQDSNNDGIGDLPGLTQRLPYIKKLGADVIWLNPIYKSPDKDNGYDISDYRHIQDVYGTMAEFDHLLASAHQQGLKILMDLVVNHTSDQHDWFQQSRQSKDNPYADYYIWRDPVDGHEPNNWGSYFSGSAWTFEPKRQQYYLHLFAPGQPDLNWENPKVRQEVYSLMKFWLDKGVDGFRMDVINLISKPAGLPDAPQAPGALYGNVEPIVADGPKLNDYLKEMNEQVLSHYDVMTVGEMPSSTPEDAINYTGFDAHELNMVFQFQHVTLAPNPDKRLGKWNDAPIKLTELKAALSRWQKALDGRGWNSLYWNNHDQPRTISRFGNDAPEYRELSAKMLGTTLHMLQGTPYVYEGEELGETNVHYTRLDQYEDLESINAYHQLVDQEKAVDGPTMLKYLANMSRDNARTPMQWDDSINAGFSQAKPWFALNPNYTKINAAVEVGQPDSVFSYYQRLIALRHNNALIVHGSYEEIDPDDDQVFAYRRHYQGQTLLVISNFTDQTVTRDYLQDQADQELIGNYSDDLGTTLRPYETKVYRFN</sequence>
<feature type="domain" description="Glycosyl hydrolase family 13 catalytic" evidence="4">
    <location>
        <begin position="14"/>
        <end position="426"/>
    </location>
</feature>
<evidence type="ECO:0000313" key="5">
    <source>
        <dbReference type="EMBL" id="KRK35913.1"/>
    </source>
</evidence>
<dbReference type="Gene3D" id="3.20.20.80">
    <property type="entry name" value="Glycosidases"/>
    <property type="match status" value="1"/>
</dbReference>
<dbReference type="CDD" id="cd11333">
    <property type="entry name" value="AmyAc_SI_OligoGlu_DGase"/>
    <property type="match status" value="1"/>
</dbReference>
<comment type="caution">
    <text evidence="5">The sequence shown here is derived from an EMBL/GenBank/DDBJ whole genome shotgun (WGS) entry which is preliminary data.</text>
</comment>
<dbReference type="Gene3D" id="3.90.400.10">
    <property type="entry name" value="Oligo-1,6-glucosidase, Domain 2"/>
    <property type="match status" value="1"/>
</dbReference>
<evidence type="ECO:0000313" key="6">
    <source>
        <dbReference type="Proteomes" id="UP000051176"/>
    </source>
</evidence>
<dbReference type="InterPro" id="IPR045857">
    <property type="entry name" value="O16G_dom_2"/>
</dbReference>
<protein>
    <submittedName>
        <fullName evidence="5">Trehalose-6-phosphate hydrolase</fullName>
    </submittedName>
</protein>
<keyword evidence="6" id="KW-1185">Reference proteome</keyword>
<evidence type="ECO:0000256" key="2">
    <source>
        <dbReference type="ARBA" id="ARBA00022801"/>
    </source>
</evidence>
<dbReference type="eggNOG" id="COG0366">
    <property type="taxonomic scope" value="Bacteria"/>
</dbReference>
<dbReference type="PANTHER" id="PTHR10357:SF184">
    <property type="entry name" value="OLIGO-1,6-GLUCOSIDASE 1"/>
    <property type="match status" value="1"/>
</dbReference>
<evidence type="ECO:0000256" key="3">
    <source>
        <dbReference type="ARBA" id="ARBA00023295"/>
    </source>
</evidence>
<dbReference type="FunFam" id="3.20.20.80:FF:000064">
    <property type="entry name" value="Oligo-1,6-glucosidase"/>
    <property type="match status" value="2"/>
</dbReference>
<evidence type="ECO:0000259" key="4">
    <source>
        <dbReference type="SMART" id="SM00642"/>
    </source>
</evidence>
<dbReference type="OrthoDB" id="9805159at2"/>
<dbReference type="FunFam" id="2.60.40.1180:FF:000007">
    <property type="entry name" value="Sucrose isomerase"/>
    <property type="match status" value="1"/>
</dbReference>
<dbReference type="AlphaFoldDB" id="A0A0R1GQ85"/>